<organism evidence="1 2">
    <name type="scientific">Clostridium brassicae</name>
    <dbReference type="NCBI Taxonomy" id="2999072"/>
    <lineage>
        <taxon>Bacteria</taxon>
        <taxon>Bacillati</taxon>
        <taxon>Bacillota</taxon>
        <taxon>Clostridia</taxon>
        <taxon>Eubacteriales</taxon>
        <taxon>Clostridiaceae</taxon>
        <taxon>Clostridium</taxon>
    </lineage>
</organism>
<name>A0ABT4DE12_9CLOT</name>
<keyword evidence="2" id="KW-1185">Reference proteome</keyword>
<gene>
    <name evidence="1" type="ORF">OW729_18300</name>
</gene>
<protein>
    <submittedName>
        <fullName evidence="1">Uncharacterized protein</fullName>
    </submittedName>
</protein>
<accession>A0ABT4DE12</accession>
<comment type="caution">
    <text evidence="1">The sequence shown here is derived from an EMBL/GenBank/DDBJ whole genome shotgun (WGS) entry which is preliminary data.</text>
</comment>
<proteinExistence type="predicted"/>
<sequence length="46" mass="5481">MVNNRLKEHIVETVDNQLRDNEPKCVKDTFEKLINLKVNILQMMIL</sequence>
<reference evidence="1" key="1">
    <citation type="submission" date="2022-12" db="EMBL/GenBank/DDBJ databases">
        <title>Clostridium sp. nov., isolated from industrial wastewater.</title>
        <authorList>
            <person name="Jiayan W."/>
        </authorList>
    </citation>
    <scope>NUCLEOTIDE SEQUENCE</scope>
    <source>
        <strain evidence="1">ZC22-4</strain>
    </source>
</reference>
<dbReference type="Proteomes" id="UP001144612">
    <property type="component" value="Unassembled WGS sequence"/>
</dbReference>
<evidence type="ECO:0000313" key="1">
    <source>
        <dbReference type="EMBL" id="MCY6960551.1"/>
    </source>
</evidence>
<evidence type="ECO:0000313" key="2">
    <source>
        <dbReference type="Proteomes" id="UP001144612"/>
    </source>
</evidence>
<dbReference type="RefSeq" id="WP_268062988.1">
    <property type="nucleotide sequence ID" value="NZ_JAPQFJ010000033.1"/>
</dbReference>
<dbReference type="EMBL" id="JAPQFJ010000033">
    <property type="protein sequence ID" value="MCY6960551.1"/>
    <property type="molecule type" value="Genomic_DNA"/>
</dbReference>